<proteinExistence type="predicted"/>
<dbReference type="PANTHER" id="PTHR33589:SF3">
    <property type="entry name" value="ZYMOGEN GRANULE MEMBRANE PROTEIN 16-LIKE"/>
    <property type="match status" value="1"/>
</dbReference>
<accession>A0A835VX68</accession>
<keyword evidence="1" id="KW-0732">Signal</keyword>
<dbReference type="Gene3D" id="3.30.200.20">
    <property type="entry name" value="Phosphorylase Kinase, domain 1"/>
    <property type="match status" value="1"/>
</dbReference>
<evidence type="ECO:0000313" key="8">
    <source>
        <dbReference type="Proteomes" id="UP000650467"/>
    </source>
</evidence>
<dbReference type="InterPro" id="IPR000719">
    <property type="entry name" value="Prot_kinase_dom"/>
</dbReference>
<dbReference type="OrthoDB" id="548271at2759"/>
<reference evidence="7" key="1">
    <citation type="journal article" date="2020" name="bioRxiv">
        <title>Comparative genomics of Chlamydomonas.</title>
        <authorList>
            <person name="Craig R.J."/>
            <person name="Hasan A.R."/>
            <person name="Ness R.W."/>
            <person name="Keightley P.D."/>
        </authorList>
    </citation>
    <scope>NUCLEOTIDE SEQUENCE</scope>
    <source>
        <strain evidence="7">SAG 7.73</strain>
    </source>
</reference>
<dbReference type="SUPFAM" id="SSF56112">
    <property type="entry name" value="Protein kinase-like (PK-like)"/>
    <property type="match status" value="1"/>
</dbReference>
<dbReference type="PANTHER" id="PTHR33589">
    <property type="entry name" value="OS11G0524900 PROTEIN"/>
    <property type="match status" value="1"/>
</dbReference>
<feature type="region of interest" description="Disordered" evidence="4">
    <location>
        <begin position="184"/>
        <end position="213"/>
    </location>
</feature>
<keyword evidence="2" id="KW-0430">Lectin</keyword>
<evidence type="ECO:0000259" key="5">
    <source>
        <dbReference type="PROSITE" id="PS50011"/>
    </source>
</evidence>
<dbReference type="Proteomes" id="UP000650467">
    <property type="component" value="Unassembled WGS sequence"/>
</dbReference>
<dbReference type="EMBL" id="JAEHOC010000025">
    <property type="protein sequence ID" value="KAG2431200.1"/>
    <property type="molecule type" value="Genomic_DNA"/>
</dbReference>
<dbReference type="InterPro" id="IPR008266">
    <property type="entry name" value="Tyr_kinase_AS"/>
</dbReference>
<organism evidence="7 8">
    <name type="scientific">Chlamydomonas incerta</name>
    <dbReference type="NCBI Taxonomy" id="51695"/>
    <lineage>
        <taxon>Eukaryota</taxon>
        <taxon>Viridiplantae</taxon>
        <taxon>Chlorophyta</taxon>
        <taxon>core chlorophytes</taxon>
        <taxon>Chlorophyceae</taxon>
        <taxon>CS clade</taxon>
        <taxon>Chlamydomonadales</taxon>
        <taxon>Chlamydomonadaceae</taxon>
        <taxon>Chlamydomonas</taxon>
    </lineage>
</organism>
<dbReference type="Gene3D" id="1.10.510.10">
    <property type="entry name" value="Transferase(Phosphotransferase) domain 1"/>
    <property type="match status" value="1"/>
</dbReference>
<feature type="domain" description="Protein kinase" evidence="5">
    <location>
        <begin position="241"/>
        <end position="601"/>
    </location>
</feature>
<evidence type="ECO:0000259" key="6">
    <source>
        <dbReference type="PROSITE" id="PS51752"/>
    </source>
</evidence>
<dbReference type="GO" id="GO:0005524">
    <property type="term" value="F:ATP binding"/>
    <property type="evidence" value="ECO:0007669"/>
    <property type="project" value="UniProtKB-UniRule"/>
</dbReference>
<dbReference type="PROSITE" id="PS51752">
    <property type="entry name" value="JACALIN_LECTIN"/>
    <property type="match status" value="1"/>
</dbReference>
<keyword evidence="3" id="KW-0067">ATP-binding</keyword>
<dbReference type="SUPFAM" id="SSF51101">
    <property type="entry name" value="Mannose-binding lectins"/>
    <property type="match status" value="1"/>
</dbReference>
<protein>
    <recommendedName>
        <fullName evidence="9">Protein kinase domain-containing protein</fullName>
    </recommendedName>
</protein>
<dbReference type="Gene3D" id="2.100.10.30">
    <property type="entry name" value="Jacalin-like lectin domain"/>
    <property type="match status" value="1"/>
</dbReference>
<keyword evidence="8" id="KW-1185">Reference proteome</keyword>
<name>A0A835VX68_CHLIN</name>
<feature type="domain" description="Jacalin-type lectin" evidence="6">
    <location>
        <begin position="1"/>
        <end position="72"/>
    </location>
</feature>
<dbReference type="PROSITE" id="PS00107">
    <property type="entry name" value="PROTEIN_KINASE_ATP"/>
    <property type="match status" value="1"/>
</dbReference>
<dbReference type="PROSITE" id="PS00109">
    <property type="entry name" value="PROTEIN_KINASE_TYR"/>
    <property type="match status" value="1"/>
</dbReference>
<dbReference type="GO" id="GO:0030246">
    <property type="term" value="F:carbohydrate binding"/>
    <property type="evidence" value="ECO:0007669"/>
    <property type="project" value="UniProtKB-KW"/>
</dbReference>
<dbReference type="InterPro" id="IPR052321">
    <property type="entry name" value="PolyBind_ProtTraffic"/>
</dbReference>
<evidence type="ECO:0000256" key="4">
    <source>
        <dbReference type="SAM" id="MobiDB-lite"/>
    </source>
</evidence>
<dbReference type="AlphaFoldDB" id="A0A835VX68"/>
<evidence type="ECO:0000256" key="3">
    <source>
        <dbReference type="PROSITE-ProRule" id="PRU10141"/>
    </source>
</evidence>
<evidence type="ECO:0000313" key="7">
    <source>
        <dbReference type="EMBL" id="KAG2431200.1"/>
    </source>
</evidence>
<evidence type="ECO:0000256" key="2">
    <source>
        <dbReference type="ARBA" id="ARBA00022734"/>
    </source>
</evidence>
<dbReference type="GO" id="GO:0004672">
    <property type="term" value="F:protein kinase activity"/>
    <property type="evidence" value="ECO:0007669"/>
    <property type="project" value="InterPro"/>
</dbReference>
<dbReference type="InterPro" id="IPR036404">
    <property type="entry name" value="Jacalin-like_lectin_dom_sf"/>
</dbReference>
<dbReference type="PROSITE" id="PS50011">
    <property type="entry name" value="PROTEIN_KINASE_DOM"/>
    <property type="match status" value="1"/>
</dbReference>
<evidence type="ECO:0008006" key="9">
    <source>
        <dbReference type="Google" id="ProtNLM"/>
    </source>
</evidence>
<comment type="caution">
    <text evidence="7">The sequence shown here is derived from an EMBL/GenBank/DDBJ whole genome shotgun (WGS) entry which is preliminary data.</text>
</comment>
<evidence type="ECO:0000256" key="1">
    <source>
        <dbReference type="ARBA" id="ARBA00022729"/>
    </source>
</evidence>
<feature type="compositionally biased region" description="Polar residues" evidence="4">
    <location>
        <begin position="192"/>
        <end position="213"/>
    </location>
</feature>
<gene>
    <name evidence="7" type="ORF">HXX76_009728</name>
</gene>
<dbReference type="InterPro" id="IPR001229">
    <property type="entry name" value="Jacalin-like_lectin_dom"/>
</dbReference>
<dbReference type="InterPro" id="IPR017441">
    <property type="entry name" value="Protein_kinase_ATP_BS"/>
</dbReference>
<feature type="compositionally biased region" description="Polar residues" evidence="4">
    <location>
        <begin position="83"/>
        <end position="105"/>
    </location>
</feature>
<dbReference type="Pfam" id="PF00069">
    <property type="entry name" value="Pkinase"/>
    <property type="match status" value="2"/>
</dbReference>
<sequence length="625" mass="64669">MVVAVSGCAGGFVERLVFHTNAGRRWTHALLGVAAACSVPFLDSAPQPGGYLVGMQGSVGYYVRSLQIVWGMPAGATSGPVLTGNSSLGSDTTADAKQPGQSGSLGSLPAGMTGGPPVQASAAPVLGAADTTTSGSSSSSSSSAPVGAIAGAVWRTMEAGNLMSELSAYIMRMEESITWNLPPRTKGHHHNLTGQGEQAPYSSSRLSSEGNTAEEQQDIGAAISKAQAALAGRQSHAWQGLHILTVLGRGAFGIVYLGTWRNLRVAIKTLVVHDALAGGQARQRHRAIIEAAVSKTLHHPNVVTTYEAEVVPLAVVPEVASSVLGNQTTPMQDDPLASMGGGDVYKLLIIQEYCNVGSLAAAFEAGIFKSCTGRGPGLLCGLTLALDIVCGMRHIHHRNIIHGDLSTGNVLLCSLAGSEWLEPGAVVKATGNSTPSGGVIHGNGTPALVTGDAITGSAPAADEGDMQLLRPLAGLWRPPVRAKVSDFGLSLPMHTNQTHASNHFQGTPGYAAPEVLSHGRLSLAADVWSFGVLLLELCHGLRYKHIIAQQQATVGDMDPSTAAASATLVQSCLSLSPSARPTFDQVASQLAAVLVESHSSVTQQIELPAVEVKEHHPTQMCWATA</sequence>
<feature type="region of interest" description="Disordered" evidence="4">
    <location>
        <begin position="83"/>
        <end position="121"/>
    </location>
</feature>
<dbReference type="InterPro" id="IPR011009">
    <property type="entry name" value="Kinase-like_dom_sf"/>
</dbReference>
<keyword evidence="3" id="KW-0547">Nucleotide-binding</keyword>
<feature type="binding site" evidence="3">
    <location>
        <position position="268"/>
    </location>
    <ligand>
        <name>ATP</name>
        <dbReference type="ChEBI" id="CHEBI:30616"/>
    </ligand>
</feature>